<gene>
    <name evidence="1" type="ORF">L1049_016896</name>
</gene>
<organism evidence="1 2">
    <name type="scientific">Liquidambar formosana</name>
    <name type="common">Formosan gum</name>
    <dbReference type="NCBI Taxonomy" id="63359"/>
    <lineage>
        <taxon>Eukaryota</taxon>
        <taxon>Viridiplantae</taxon>
        <taxon>Streptophyta</taxon>
        <taxon>Embryophyta</taxon>
        <taxon>Tracheophyta</taxon>
        <taxon>Spermatophyta</taxon>
        <taxon>Magnoliopsida</taxon>
        <taxon>eudicotyledons</taxon>
        <taxon>Gunneridae</taxon>
        <taxon>Pentapetalae</taxon>
        <taxon>Saxifragales</taxon>
        <taxon>Altingiaceae</taxon>
        <taxon>Liquidambar</taxon>
    </lineage>
</organism>
<sequence>MHSLIQMETAELEEALKVLNSSLCQIKWRLKSSSKHRLEIDILALCTGMRPVVMVDYGGKMPELQERLCSLLKLCQKESSIFERLRVMVIEDMIYLIHVRVLAEHVRSSLNSESELLFVDLEQDPPKIVTQAGQNSVVMQLISIQKLFSLVFPVDGMNNDLLPCHRTDYMDNAESSIGELNTFQSSEFIDLSSCMQDTLVTVPTLNGWLLGYPVVYLFSKEHIADAIYNLSTKSLHLFKIQVCRNGASNKGSRQEELMSFSVPYDLSMGGSNEPWAEAFLAHMQAKWERCKQAWRSLQMEVSGCYPQAIVL</sequence>
<dbReference type="InterPro" id="IPR027850">
    <property type="entry name" value="DUF4504"/>
</dbReference>
<dbReference type="PANTHER" id="PTHR31366:SF2">
    <property type="entry name" value="UPF0739 PROTEIN C1ORF74"/>
    <property type="match status" value="1"/>
</dbReference>
<evidence type="ECO:0000313" key="2">
    <source>
        <dbReference type="Proteomes" id="UP001415857"/>
    </source>
</evidence>
<dbReference type="AlphaFoldDB" id="A0AAP0S7B9"/>
<dbReference type="Pfam" id="PF14953">
    <property type="entry name" value="DUF4504"/>
    <property type="match status" value="1"/>
</dbReference>
<reference evidence="1 2" key="1">
    <citation type="journal article" date="2024" name="Plant J.">
        <title>Genome sequences and population genomics reveal climatic adaptation and genomic divergence between two closely related sweetgum species.</title>
        <authorList>
            <person name="Xu W.Q."/>
            <person name="Ren C.Q."/>
            <person name="Zhang X.Y."/>
            <person name="Comes H.P."/>
            <person name="Liu X.H."/>
            <person name="Li Y.G."/>
            <person name="Kettle C.J."/>
            <person name="Jalonen R."/>
            <person name="Gaisberger H."/>
            <person name="Ma Y.Z."/>
            <person name="Qiu Y.X."/>
        </authorList>
    </citation>
    <scope>NUCLEOTIDE SEQUENCE [LARGE SCALE GENOMIC DNA]</scope>
    <source>
        <strain evidence="1">Hangzhou</strain>
    </source>
</reference>
<protein>
    <submittedName>
        <fullName evidence="1">Uncharacterized protein</fullName>
    </submittedName>
</protein>
<dbReference type="PANTHER" id="PTHR31366">
    <property type="entry name" value="UPF0739 PROTEIN C1ORF74"/>
    <property type="match status" value="1"/>
</dbReference>
<evidence type="ECO:0000313" key="1">
    <source>
        <dbReference type="EMBL" id="KAK9288439.1"/>
    </source>
</evidence>
<comment type="caution">
    <text evidence="1">The sequence shown here is derived from an EMBL/GenBank/DDBJ whole genome shotgun (WGS) entry which is preliminary data.</text>
</comment>
<proteinExistence type="predicted"/>
<accession>A0AAP0S7B9</accession>
<dbReference type="Proteomes" id="UP001415857">
    <property type="component" value="Unassembled WGS sequence"/>
</dbReference>
<keyword evidence="2" id="KW-1185">Reference proteome</keyword>
<name>A0AAP0S7B9_LIQFO</name>
<dbReference type="EMBL" id="JBBPBK010000003">
    <property type="protein sequence ID" value="KAK9288439.1"/>
    <property type="molecule type" value="Genomic_DNA"/>
</dbReference>